<organism evidence="9 10">
    <name type="scientific">Caenorhabditis briggsae</name>
    <dbReference type="NCBI Taxonomy" id="6238"/>
    <lineage>
        <taxon>Eukaryota</taxon>
        <taxon>Metazoa</taxon>
        <taxon>Ecdysozoa</taxon>
        <taxon>Nematoda</taxon>
        <taxon>Chromadorea</taxon>
        <taxon>Rhabditida</taxon>
        <taxon>Rhabditina</taxon>
        <taxon>Rhabditomorpha</taxon>
        <taxon>Rhabditoidea</taxon>
        <taxon>Rhabditidae</taxon>
        <taxon>Peloderinae</taxon>
        <taxon>Caenorhabditis</taxon>
    </lineage>
</organism>
<dbReference type="GO" id="GO:0006986">
    <property type="term" value="P:response to unfolded protein"/>
    <property type="evidence" value="ECO:0007669"/>
    <property type="project" value="UniProtKB-KW"/>
</dbReference>
<evidence type="ECO:0000256" key="1">
    <source>
        <dbReference type="ARBA" id="ARBA00004370"/>
    </source>
</evidence>
<sequence>MADEMDVVQGAVSPSEDIELTIRQAYQSESDLKFTCPLSWTIKQVKEHVKNCLSSHPDVLNQRLIFSGASLNNEQVLSDVLRDSSRNHVPGDQVFFHLMITQPYQPATLNSEVRQRNVNTSGTQNSTSSTNLNSMVHPAYAQNMVAWQQYWAAYNQLSPDQQTSEHQRLMMHYYSYAMMNPATPITQVTVNSPEQNAAAWRARLHGVAHHIDGQANGNQAAAAPRQGRVDLLEVGYRIFKLVLLFSAILLYSSFERFALVLCSALFIYFIQLRRNHARNRAQAAGAAAQPANDQEPLVNNNNNGENDGENTAPAAEAEASNPSDVPAPPPLPQPTTMQVFIATTYSFVTSFFASLVPDHPMPMDLN</sequence>
<dbReference type="PROSITE" id="PS50053">
    <property type="entry name" value="UBIQUITIN_2"/>
    <property type="match status" value="1"/>
</dbReference>
<comment type="subcellular location">
    <subcellularLocation>
        <location evidence="1">Membrane</location>
    </subcellularLocation>
</comment>
<keyword evidence="4 7" id="KW-0472">Membrane</keyword>
<evidence type="ECO:0000256" key="6">
    <source>
        <dbReference type="SAM" id="MobiDB-lite"/>
    </source>
</evidence>
<feature type="region of interest" description="Disordered" evidence="6">
    <location>
        <begin position="283"/>
        <end position="333"/>
    </location>
</feature>
<feature type="compositionally biased region" description="Low complexity" evidence="6">
    <location>
        <begin position="283"/>
        <end position="324"/>
    </location>
</feature>
<evidence type="ECO:0000259" key="8">
    <source>
        <dbReference type="PROSITE" id="PS50053"/>
    </source>
</evidence>
<dbReference type="AlphaFoldDB" id="A0AAE9DUQ5"/>
<evidence type="ECO:0000256" key="3">
    <source>
        <dbReference type="ARBA" id="ARBA00022989"/>
    </source>
</evidence>
<evidence type="ECO:0000313" key="9">
    <source>
        <dbReference type="EMBL" id="ULU12078.1"/>
    </source>
</evidence>
<dbReference type="PANTHER" id="PTHR12943">
    <property type="entry name" value="HOMOCYSTEINE-RESPONSIVE ENDOPLASMIC RETICULUM-RESIDENT UNIQUITIN-LIKE DOMAIN HERPUD PROTEIN FAMILY MEMBER"/>
    <property type="match status" value="1"/>
</dbReference>
<dbReference type="PANTHER" id="PTHR12943:SF27">
    <property type="entry name" value="HOMOCYSTEINE-INDUCED ENDOPLASMIC RETICULUM PROTEIN, ISOFORM A"/>
    <property type="match status" value="1"/>
</dbReference>
<proteinExistence type="predicted"/>
<accession>A0AAE9DUQ5</accession>
<evidence type="ECO:0000256" key="7">
    <source>
        <dbReference type="SAM" id="Phobius"/>
    </source>
</evidence>
<protein>
    <recommendedName>
        <fullName evidence="8">Ubiquitin-like domain-containing protein</fullName>
    </recommendedName>
</protein>
<evidence type="ECO:0000313" key="10">
    <source>
        <dbReference type="Proteomes" id="UP000827892"/>
    </source>
</evidence>
<gene>
    <name evidence="9" type="ORF">L3Y34_015432</name>
</gene>
<dbReference type="EMBL" id="CP090891">
    <property type="protein sequence ID" value="ULU12078.1"/>
    <property type="molecule type" value="Genomic_DNA"/>
</dbReference>
<reference evidence="9 10" key="1">
    <citation type="submission" date="2022-05" db="EMBL/GenBank/DDBJ databases">
        <title>Chromosome-level reference genomes for two strains of Caenorhabditis briggsae: an improved platform for comparative genomics.</title>
        <authorList>
            <person name="Stevens L."/>
            <person name="Andersen E.C."/>
        </authorList>
    </citation>
    <scope>NUCLEOTIDE SEQUENCE [LARGE SCALE GENOMIC DNA]</scope>
    <source>
        <strain evidence="9">QX1410_ONT</strain>
        <tissue evidence="9">Whole-organism</tissue>
    </source>
</reference>
<dbReference type="SUPFAM" id="SSF54236">
    <property type="entry name" value="Ubiquitin-like"/>
    <property type="match status" value="1"/>
</dbReference>
<dbReference type="InterPro" id="IPR039751">
    <property type="entry name" value="HERPUD1/2"/>
</dbReference>
<dbReference type="FunFam" id="3.10.20.90:FF:000046">
    <property type="entry name" value="Homocysteine-responsive endoplasmic reticulum-resident ubiquitin-like domain member 2 protein"/>
    <property type="match status" value="1"/>
</dbReference>
<evidence type="ECO:0000256" key="2">
    <source>
        <dbReference type="ARBA" id="ARBA00022692"/>
    </source>
</evidence>
<dbReference type="Gene3D" id="3.10.20.90">
    <property type="entry name" value="Phosphatidylinositol 3-kinase Catalytic Subunit, Chain A, domain 1"/>
    <property type="match status" value="1"/>
</dbReference>
<name>A0AAE9DUQ5_CAEBR</name>
<evidence type="ECO:0000256" key="5">
    <source>
        <dbReference type="ARBA" id="ARBA00023230"/>
    </source>
</evidence>
<dbReference type="Proteomes" id="UP000827892">
    <property type="component" value="Chromosome I"/>
</dbReference>
<feature type="transmembrane region" description="Helical" evidence="7">
    <location>
        <begin position="257"/>
        <end position="272"/>
    </location>
</feature>
<keyword evidence="5" id="KW-0834">Unfolded protein response</keyword>
<dbReference type="InterPro" id="IPR000626">
    <property type="entry name" value="Ubiquitin-like_dom"/>
</dbReference>
<evidence type="ECO:0000256" key="4">
    <source>
        <dbReference type="ARBA" id="ARBA00023136"/>
    </source>
</evidence>
<keyword evidence="3 7" id="KW-1133">Transmembrane helix</keyword>
<dbReference type="InterPro" id="IPR029071">
    <property type="entry name" value="Ubiquitin-like_domsf"/>
</dbReference>
<feature type="domain" description="Ubiquitin-like" evidence="8">
    <location>
        <begin position="18"/>
        <end position="79"/>
    </location>
</feature>
<dbReference type="GO" id="GO:0016020">
    <property type="term" value="C:membrane"/>
    <property type="evidence" value="ECO:0007669"/>
    <property type="project" value="UniProtKB-SubCell"/>
</dbReference>
<keyword evidence="2 7" id="KW-0812">Transmembrane</keyword>
<dbReference type="SMART" id="SM00213">
    <property type="entry name" value="UBQ"/>
    <property type="match status" value="1"/>
</dbReference>